<sequence>MPSVFFSYSHADETLRDQIEKQLSLLKRQGVVEVWHDRRIGAGQDFAKEIDQHVETDDIILLLVSSDFLASDYCYEKEMMRAMQRHEAGEAIVIPIILRACDWHGAPFGRLQAVPTDGKPITQFPDRDQAMLEVAKAVRAAAGRIHPASPAKSAPTAMPPTSRSSLEPASPRSSNLRLAKQFTDRDYDKFKQESFEFIAKFFENSLAELQQRNSGIETAFRRIDANRFTAGIYLNGKVISRCTIFIGGLGGGIAYYAGESTSSNTLNESMSVGSDEHELHLKCLGMQRGGARDLSQEGAAEYYWALLIERLQGR</sequence>
<dbReference type="OrthoDB" id="1426235at2"/>
<dbReference type="Pfam" id="PF13676">
    <property type="entry name" value="TIR_2"/>
    <property type="match status" value="1"/>
</dbReference>
<evidence type="ECO:0000256" key="1">
    <source>
        <dbReference type="SAM" id="MobiDB-lite"/>
    </source>
</evidence>
<organism evidence="3 4">
    <name type="scientific">Bradyrhizobium canariense</name>
    <dbReference type="NCBI Taxonomy" id="255045"/>
    <lineage>
        <taxon>Bacteria</taxon>
        <taxon>Pseudomonadati</taxon>
        <taxon>Pseudomonadota</taxon>
        <taxon>Alphaproteobacteria</taxon>
        <taxon>Hyphomicrobiales</taxon>
        <taxon>Nitrobacteraceae</taxon>
        <taxon>Bradyrhizobium</taxon>
    </lineage>
</organism>
<evidence type="ECO:0000313" key="3">
    <source>
        <dbReference type="EMBL" id="OSJ13004.1"/>
    </source>
</evidence>
<dbReference type="Gene3D" id="3.40.50.10140">
    <property type="entry name" value="Toll/interleukin-1 receptor homology (TIR) domain"/>
    <property type="match status" value="1"/>
</dbReference>
<feature type="compositionally biased region" description="Polar residues" evidence="1">
    <location>
        <begin position="159"/>
        <end position="174"/>
    </location>
</feature>
<reference evidence="3 4" key="1">
    <citation type="submission" date="2017-03" db="EMBL/GenBank/DDBJ databases">
        <title>Whole genome sequences of fourteen strains of Bradyrhizobium canariense and one strain of Bradyrhizobium japonicum isolated from Lupinus (Papilionoideae: Genisteae) species in Algeria.</title>
        <authorList>
            <person name="Crovadore J."/>
            <person name="Chekireb D."/>
            <person name="Brachmann A."/>
            <person name="Chablais R."/>
            <person name="Cochard B."/>
            <person name="Lefort F."/>
        </authorList>
    </citation>
    <scope>NUCLEOTIDE SEQUENCE [LARGE SCALE GENOMIC DNA]</scope>
    <source>
        <strain evidence="3 4">UBMA195</strain>
    </source>
</reference>
<dbReference type="GO" id="GO:0007165">
    <property type="term" value="P:signal transduction"/>
    <property type="evidence" value="ECO:0007669"/>
    <property type="project" value="InterPro"/>
</dbReference>
<dbReference type="SMART" id="SM00255">
    <property type="entry name" value="TIR"/>
    <property type="match status" value="1"/>
</dbReference>
<dbReference type="RefSeq" id="WP_085358186.1">
    <property type="nucleotide sequence ID" value="NZ_NAFD01000171.1"/>
</dbReference>
<feature type="domain" description="TIR" evidence="2">
    <location>
        <begin position="1"/>
        <end position="132"/>
    </location>
</feature>
<dbReference type="SUPFAM" id="SSF52200">
    <property type="entry name" value="Toll/Interleukin receptor TIR domain"/>
    <property type="match status" value="1"/>
</dbReference>
<comment type="caution">
    <text evidence="3">The sequence shown here is derived from an EMBL/GenBank/DDBJ whole genome shotgun (WGS) entry which is preliminary data.</text>
</comment>
<dbReference type="PROSITE" id="PS50104">
    <property type="entry name" value="TIR"/>
    <property type="match status" value="1"/>
</dbReference>
<proteinExistence type="predicted"/>
<dbReference type="AlphaFoldDB" id="A0A1X3FXU3"/>
<dbReference type="EMBL" id="NAFI01000164">
    <property type="protein sequence ID" value="OSJ13004.1"/>
    <property type="molecule type" value="Genomic_DNA"/>
</dbReference>
<evidence type="ECO:0000259" key="2">
    <source>
        <dbReference type="PROSITE" id="PS50104"/>
    </source>
</evidence>
<feature type="region of interest" description="Disordered" evidence="1">
    <location>
        <begin position="145"/>
        <end position="174"/>
    </location>
</feature>
<dbReference type="InterPro" id="IPR000157">
    <property type="entry name" value="TIR_dom"/>
</dbReference>
<name>A0A1X3FXU3_9BRAD</name>
<gene>
    <name evidence="3" type="ORF">BSZ18_11940</name>
</gene>
<evidence type="ECO:0000313" key="4">
    <source>
        <dbReference type="Proteomes" id="UP000193553"/>
    </source>
</evidence>
<dbReference type="InterPro" id="IPR035897">
    <property type="entry name" value="Toll_tir_struct_dom_sf"/>
</dbReference>
<accession>A0A1X3FXU3</accession>
<dbReference type="Proteomes" id="UP000193553">
    <property type="component" value="Unassembled WGS sequence"/>
</dbReference>
<protein>
    <recommendedName>
        <fullName evidence="2">TIR domain-containing protein</fullName>
    </recommendedName>
</protein>